<reference evidence="2" key="1">
    <citation type="submission" date="2021-02" db="EMBL/GenBank/DDBJ databases">
        <authorList>
            <person name="Nowell W R."/>
        </authorList>
    </citation>
    <scope>NUCLEOTIDE SEQUENCE</scope>
</reference>
<organism evidence="2 3">
    <name type="scientific">Rotaria magnacalcarata</name>
    <dbReference type="NCBI Taxonomy" id="392030"/>
    <lineage>
        <taxon>Eukaryota</taxon>
        <taxon>Metazoa</taxon>
        <taxon>Spiralia</taxon>
        <taxon>Gnathifera</taxon>
        <taxon>Rotifera</taxon>
        <taxon>Eurotatoria</taxon>
        <taxon>Bdelloidea</taxon>
        <taxon>Philodinida</taxon>
        <taxon>Philodinidae</taxon>
        <taxon>Rotaria</taxon>
    </lineage>
</organism>
<comment type="caution">
    <text evidence="2">The sequence shown here is derived from an EMBL/GenBank/DDBJ whole genome shotgun (WGS) entry which is preliminary data.</text>
</comment>
<evidence type="ECO:0000313" key="1">
    <source>
        <dbReference type="EMBL" id="CAF5100078.1"/>
    </source>
</evidence>
<dbReference type="AlphaFoldDB" id="A0A8S3FAE5"/>
<dbReference type="Proteomes" id="UP000681720">
    <property type="component" value="Unassembled WGS sequence"/>
</dbReference>
<dbReference type="EMBL" id="CAJOBI010248632">
    <property type="protein sequence ID" value="CAF5100078.1"/>
    <property type="molecule type" value="Genomic_DNA"/>
</dbReference>
<sequence length="37" mass="4238">MVVQKKRTKLTHITFNQHYPILLAGDDRGNITSLKLS</sequence>
<name>A0A8S3FAE5_9BILA</name>
<dbReference type="EMBL" id="CAJOBJ010260298">
    <property type="protein sequence ID" value="CAF5111225.1"/>
    <property type="molecule type" value="Genomic_DNA"/>
</dbReference>
<feature type="non-terminal residue" evidence="2">
    <location>
        <position position="37"/>
    </location>
</feature>
<gene>
    <name evidence="2" type="ORF">GIL414_LOCUS63173</name>
    <name evidence="1" type="ORF">SMN809_LOCUS61635</name>
</gene>
<accession>A0A8S3FAE5</accession>
<evidence type="ECO:0000313" key="2">
    <source>
        <dbReference type="EMBL" id="CAF5111225.1"/>
    </source>
</evidence>
<dbReference type="Proteomes" id="UP000676336">
    <property type="component" value="Unassembled WGS sequence"/>
</dbReference>
<proteinExistence type="predicted"/>
<protein>
    <submittedName>
        <fullName evidence="2">Uncharacterized protein</fullName>
    </submittedName>
</protein>
<evidence type="ECO:0000313" key="3">
    <source>
        <dbReference type="Proteomes" id="UP000681720"/>
    </source>
</evidence>